<dbReference type="Proteomes" id="UP000239322">
    <property type="component" value="Unassembled WGS sequence"/>
</dbReference>
<evidence type="ECO:0008006" key="3">
    <source>
        <dbReference type="Google" id="ProtNLM"/>
    </source>
</evidence>
<dbReference type="InterPro" id="IPR044929">
    <property type="entry name" value="DNA/RNA_non-sp_Endonuclease_sf"/>
</dbReference>
<dbReference type="EMBL" id="PVLV01000142">
    <property type="protein sequence ID" value="PRH79133.1"/>
    <property type="molecule type" value="Genomic_DNA"/>
</dbReference>
<protein>
    <recommendedName>
        <fullName evidence="3">DNA/RNA non-specific endonuclease</fullName>
    </recommendedName>
</protein>
<accession>A0A2S9PXQ3</accession>
<gene>
    <name evidence="1" type="ORF">C6N75_11220</name>
</gene>
<reference evidence="1 2" key="1">
    <citation type="submission" date="2018-03" db="EMBL/GenBank/DDBJ databases">
        <title>Novel Streptomyces sp. from soil.</title>
        <authorList>
            <person name="Tan G.Y.A."/>
            <person name="Lee Z.Y."/>
        </authorList>
    </citation>
    <scope>NUCLEOTIDE SEQUENCE [LARGE SCALE GENOMIC DNA]</scope>
    <source>
        <strain evidence="1 2">ST5x</strain>
    </source>
</reference>
<organism evidence="1 2">
    <name type="scientific">Streptomyces solincola</name>
    <dbReference type="NCBI Taxonomy" id="2100817"/>
    <lineage>
        <taxon>Bacteria</taxon>
        <taxon>Bacillati</taxon>
        <taxon>Actinomycetota</taxon>
        <taxon>Actinomycetes</taxon>
        <taxon>Kitasatosporales</taxon>
        <taxon>Streptomycetaceae</taxon>
        <taxon>Streptomyces</taxon>
    </lineage>
</organism>
<name>A0A2S9PXQ3_9ACTN</name>
<evidence type="ECO:0000313" key="1">
    <source>
        <dbReference type="EMBL" id="PRH79133.1"/>
    </source>
</evidence>
<sequence length="587" mass="61418">MTSRESCEPTVAGSRERRAGAVKACVTVSAKPAPTTAPRSRTAQRAAADSATCDITDPGKFWYSRHGYCAHGLTVLYTLRDTNGRTLGTGTLDVSTSATLPARGDTWKELVVVTMTGTTGSVKSLDVRFRVSCSAGCTARKDMPFVKKTMVTDQVVSGPTQYESAPAPGAQADFTTSYTMYVSSPGAQITDATASWSSPEKIRCDDAVRDLASTTAPDRGCVMPHVMPVVTMSDQQTAPGAGAAAAGYLWAQNSLAGGWGRATPLTRAKNGTADRAARSCAGFQVRTDLVPTDTCDSFPFSSTHEGGADAAECAEVVPTRGSSGWNVHVLKDAANKRCARAHVPDADQRAAESRLAAGYAEERILESEAFKVEISGSVTEPLADCRSNMPSSGVQQLTHGWIRNTTAPVPHTNKTTSPLGPPGVRAALAQVCLGPGKHEQGSPAAGDITGWQDAQEFNRLHPPTTGLARCHLIPNVIGGKGNDNPVGASNLVPCWQYGMNTGSPSMRSYEAVLANAVAEPSAGGILGPNDAVLYQVTPTYLDATSTIPHGVTITGTIQRADGTSQPLFPDVYVTNTRGPTGTLNMGN</sequence>
<dbReference type="Gene3D" id="3.40.570.10">
    <property type="entry name" value="Extracellular Endonuclease, subunit A"/>
    <property type="match status" value="1"/>
</dbReference>
<evidence type="ECO:0000313" key="2">
    <source>
        <dbReference type="Proteomes" id="UP000239322"/>
    </source>
</evidence>
<comment type="caution">
    <text evidence="1">The sequence shown here is derived from an EMBL/GenBank/DDBJ whole genome shotgun (WGS) entry which is preliminary data.</text>
</comment>
<dbReference type="AlphaFoldDB" id="A0A2S9PXQ3"/>
<keyword evidence="2" id="KW-1185">Reference proteome</keyword>
<proteinExistence type="predicted"/>